<dbReference type="Proteomes" id="UP001152484">
    <property type="component" value="Unassembled WGS sequence"/>
</dbReference>
<sequence>MVVEESLRIQTLNQVPSAEDFAFHIEPKNVPAVFEGCITNWKAFSKWNPYNGGLSYLQEHVGSSVVQVMMSRSPPVFYGDIRSHERVPIPYSTFIAYCMDHLKNKEDGKDNPCQSEKNRLKLSDIDRTDSCAIEVQQYYLAQVPILNAENEDAAQLKCLSEDIHMPEFLQTKSMISINLWMNSAKTRSSTHYDIYNNLLCVVSGCKQVSLWPPSASPFLYPLPLYGEASNHSAIMLGSPDLSFYPRAKYLKEHSQTVVLQAGDALFIPEGWYHQVDSDDLTIGVNFWWQSEIMSSVLEHMDAYYMRRILKRLTDKELDKRVQQLSLAGNEFAPTTSDLPSNAHRDDTDPTGLEQKKLLQNLGSLERQSLHGLVSLVHDHVNQRQPVGCSSNDTQGIESNDQVAIRKEDSSYCLEDHIANLIWSLGPLTLRSVFVAMAHNFPRTLEALVLHALSPIGAEILTRKFEEMDQLVTVDDRDNFYQIVYGVFDDQFAVMDKLLNRKESFGCQAFKDVLDQYLGVNFNDGPQRQV</sequence>
<feature type="domain" description="JmjC" evidence="3">
    <location>
        <begin position="154"/>
        <end position="303"/>
    </location>
</feature>
<dbReference type="SUPFAM" id="SSF51197">
    <property type="entry name" value="Clavaminate synthase-like"/>
    <property type="match status" value="1"/>
</dbReference>
<protein>
    <recommendedName>
        <fullName evidence="3">JmjC domain-containing protein</fullName>
    </recommendedName>
</protein>
<dbReference type="EMBL" id="CAMAPE010000008">
    <property type="protein sequence ID" value="CAH9073854.1"/>
    <property type="molecule type" value="Genomic_DNA"/>
</dbReference>
<evidence type="ECO:0000256" key="2">
    <source>
        <dbReference type="SAM" id="MobiDB-lite"/>
    </source>
</evidence>
<dbReference type="OrthoDB" id="415358at2759"/>
<evidence type="ECO:0000259" key="3">
    <source>
        <dbReference type="PROSITE" id="PS51184"/>
    </source>
</evidence>
<evidence type="ECO:0000256" key="1">
    <source>
        <dbReference type="ARBA" id="ARBA00006801"/>
    </source>
</evidence>
<feature type="region of interest" description="Disordered" evidence="2">
    <location>
        <begin position="331"/>
        <end position="350"/>
    </location>
</feature>
<comment type="similarity">
    <text evidence="1">Belongs to the JARID1 histone demethylase family.</text>
</comment>
<accession>A0A9P1E2R8</accession>
<evidence type="ECO:0000313" key="4">
    <source>
        <dbReference type="EMBL" id="CAH9073854.1"/>
    </source>
</evidence>
<reference evidence="4" key="1">
    <citation type="submission" date="2022-07" db="EMBL/GenBank/DDBJ databases">
        <authorList>
            <person name="Macas J."/>
            <person name="Novak P."/>
            <person name="Neumann P."/>
        </authorList>
    </citation>
    <scope>NUCLEOTIDE SEQUENCE</scope>
</reference>
<gene>
    <name evidence="4" type="ORF">CEURO_LOCUS4968</name>
</gene>
<keyword evidence="5" id="KW-1185">Reference proteome</keyword>
<evidence type="ECO:0000313" key="5">
    <source>
        <dbReference type="Proteomes" id="UP001152484"/>
    </source>
</evidence>
<dbReference type="Pfam" id="PF13621">
    <property type="entry name" value="Cupin_8"/>
    <property type="match status" value="1"/>
</dbReference>
<organism evidence="4 5">
    <name type="scientific">Cuscuta europaea</name>
    <name type="common">European dodder</name>
    <dbReference type="NCBI Taxonomy" id="41803"/>
    <lineage>
        <taxon>Eukaryota</taxon>
        <taxon>Viridiplantae</taxon>
        <taxon>Streptophyta</taxon>
        <taxon>Embryophyta</taxon>
        <taxon>Tracheophyta</taxon>
        <taxon>Spermatophyta</taxon>
        <taxon>Magnoliopsida</taxon>
        <taxon>eudicotyledons</taxon>
        <taxon>Gunneridae</taxon>
        <taxon>Pentapetalae</taxon>
        <taxon>asterids</taxon>
        <taxon>lamiids</taxon>
        <taxon>Solanales</taxon>
        <taxon>Convolvulaceae</taxon>
        <taxon>Cuscuteae</taxon>
        <taxon>Cuscuta</taxon>
        <taxon>Cuscuta subgen. Cuscuta</taxon>
    </lineage>
</organism>
<dbReference type="PANTHER" id="PTHR12461:SF102">
    <property type="entry name" value="LYSINE-SPECIFIC DEMETHYLASE JMJ31"/>
    <property type="match status" value="1"/>
</dbReference>
<dbReference type="InterPro" id="IPR003347">
    <property type="entry name" value="JmjC_dom"/>
</dbReference>
<proteinExistence type="inferred from homology"/>
<dbReference type="SMART" id="SM00558">
    <property type="entry name" value="JmjC"/>
    <property type="match status" value="1"/>
</dbReference>
<comment type="caution">
    <text evidence="4">The sequence shown here is derived from an EMBL/GenBank/DDBJ whole genome shotgun (WGS) entry which is preliminary data.</text>
</comment>
<dbReference type="PROSITE" id="PS51184">
    <property type="entry name" value="JMJC"/>
    <property type="match status" value="1"/>
</dbReference>
<dbReference type="AlphaFoldDB" id="A0A9P1E2R8"/>
<dbReference type="InterPro" id="IPR041667">
    <property type="entry name" value="Cupin_8"/>
</dbReference>
<name>A0A9P1E2R8_CUSEU</name>
<dbReference type="Gene3D" id="2.60.120.650">
    <property type="entry name" value="Cupin"/>
    <property type="match status" value="1"/>
</dbReference>
<dbReference type="PANTHER" id="PTHR12461">
    <property type="entry name" value="HYPOXIA-INDUCIBLE FACTOR 1 ALPHA INHIBITOR-RELATED"/>
    <property type="match status" value="1"/>
</dbReference>